<protein>
    <submittedName>
        <fullName evidence="1">Uncharacterized protein</fullName>
    </submittedName>
</protein>
<evidence type="ECO:0000313" key="1">
    <source>
        <dbReference type="EMBL" id="RNA17133.1"/>
    </source>
</evidence>
<reference evidence="1 2" key="1">
    <citation type="journal article" date="2018" name="Sci. Rep.">
        <title>Genomic signatures of local adaptation to the degree of environmental predictability in rotifers.</title>
        <authorList>
            <person name="Franch-Gras L."/>
            <person name="Hahn C."/>
            <person name="Garcia-Roger E.M."/>
            <person name="Carmona M.J."/>
            <person name="Serra M."/>
            <person name="Gomez A."/>
        </authorList>
    </citation>
    <scope>NUCLEOTIDE SEQUENCE [LARGE SCALE GENOMIC DNA]</scope>
    <source>
        <strain evidence="1">HYR1</strain>
    </source>
</reference>
<accession>A0A3M7R0Q4</accession>
<proteinExistence type="predicted"/>
<organism evidence="1 2">
    <name type="scientific">Brachionus plicatilis</name>
    <name type="common">Marine rotifer</name>
    <name type="synonym">Brachionus muelleri</name>
    <dbReference type="NCBI Taxonomy" id="10195"/>
    <lineage>
        <taxon>Eukaryota</taxon>
        <taxon>Metazoa</taxon>
        <taxon>Spiralia</taxon>
        <taxon>Gnathifera</taxon>
        <taxon>Rotifera</taxon>
        <taxon>Eurotatoria</taxon>
        <taxon>Monogononta</taxon>
        <taxon>Pseudotrocha</taxon>
        <taxon>Ploima</taxon>
        <taxon>Brachionidae</taxon>
        <taxon>Brachionus</taxon>
    </lineage>
</organism>
<gene>
    <name evidence="1" type="ORF">BpHYR1_034560</name>
</gene>
<evidence type="ECO:0000313" key="2">
    <source>
        <dbReference type="Proteomes" id="UP000276133"/>
    </source>
</evidence>
<comment type="caution">
    <text evidence="1">The sequence shown here is derived from an EMBL/GenBank/DDBJ whole genome shotgun (WGS) entry which is preliminary data.</text>
</comment>
<dbReference type="EMBL" id="REGN01004525">
    <property type="protein sequence ID" value="RNA17133.1"/>
    <property type="molecule type" value="Genomic_DNA"/>
</dbReference>
<dbReference type="Proteomes" id="UP000276133">
    <property type="component" value="Unassembled WGS sequence"/>
</dbReference>
<keyword evidence="2" id="KW-1185">Reference proteome</keyword>
<sequence>MTSYNIFECCSPSKPFFTVTYGTIHKQTVNICTVCRMLINIILGYDLKIECQQINRYGVFTSKVLLDSSQKGLCKS</sequence>
<name>A0A3M7R0Q4_BRAPC</name>
<dbReference type="AlphaFoldDB" id="A0A3M7R0Q4"/>